<gene>
    <name evidence="1" type="ORF">SOO65_06765</name>
</gene>
<dbReference type="EMBL" id="CP139487">
    <property type="protein sequence ID" value="WPU66444.1"/>
    <property type="molecule type" value="Genomic_DNA"/>
</dbReference>
<dbReference type="RefSeq" id="WP_321398658.1">
    <property type="nucleotide sequence ID" value="NZ_CP139487.1"/>
</dbReference>
<proteinExistence type="predicted"/>
<dbReference type="KEGG" id="psti:SOO65_06765"/>
<accession>A0AAX4HU36</accession>
<evidence type="ECO:0000313" key="1">
    <source>
        <dbReference type="EMBL" id="WPU66444.1"/>
    </source>
</evidence>
<dbReference type="AlphaFoldDB" id="A0AAX4HU36"/>
<keyword evidence="2" id="KW-1185">Reference proteome</keyword>
<protein>
    <submittedName>
        <fullName evidence="1">Uncharacterized protein</fullName>
    </submittedName>
</protein>
<organism evidence="1 2">
    <name type="scientific">Peredibacter starrii</name>
    <dbReference type="NCBI Taxonomy" id="28202"/>
    <lineage>
        <taxon>Bacteria</taxon>
        <taxon>Pseudomonadati</taxon>
        <taxon>Bdellovibrionota</taxon>
        <taxon>Bacteriovoracia</taxon>
        <taxon>Bacteriovoracales</taxon>
        <taxon>Bacteriovoracaceae</taxon>
        <taxon>Peredibacter</taxon>
    </lineage>
</organism>
<name>A0AAX4HU36_9BACT</name>
<reference evidence="1 2" key="1">
    <citation type="submission" date="2023-11" db="EMBL/GenBank/DDBJ databases">
        <title>Peredibacter starrii A3.12.</title>
        <authorList>
            <person name="Mitchell R.J."/>
        </authorList>
    </citation>
    <scope>NUCLEOTIDE SEQUENCE [LARGE SCALE GENOMIC DNA]</scope>
    <source>
        <strain evidence="1 2">A3.12</strain>
    </source>
</reference>
<sequence>MQVLIENPDAKLKAKPKTLLPSFWSPSMFYMGPTFSMTSLFDLSDPLGLSPFVSVDAKIAFLIGQIDSEGAVYAKNMGALGVVGLQFISRSVTHAEDPKKILDYYREYFSSGTEINPDVNSFDHVVVFGEARVVPELWQKLKSGGTYIFGATEPLIFPDPALFEAKGNLWPVGESTEFGWKFNNDELGLSQFEFGRIQKL</sequence>
<evidence type="ECO:0000313" key="2">
    <source>
        <dbReference type="Proteomes" id="UP001324634"/>
    </source>
</evidence>
<dbReference type="Proteomes" id="UP001324634">
    <property type="component" value="Chromosome"/>
</dbReference>